<dbReference type="InterPro" id="IPR007214">
    <property type="entry name" value="YbaK/aa-tRNA-synth-assoc-dom"/>
</dbReference>
<accession>A0A7W2FRN6</accession>
<reference evidence="2 3" key="1">
    <citation type="submission" date="2020-07" db="EMBL/GenBank/DDBJ databases">
        <title>Vibrio marinisediminis sp. nov., isolated from marine sediment.</title>
        <authorList>
            <person name="Ji X."/>
        </authorList>
    </citation>
    <scope>NUCLEOTIDE SEQUENCE [LARGE SCALE GENOMIC DNA]</scope>
    <source>
        <strain evidence="2 3">404</strain>
    </source>
</reference>
<sequence length="159" mass="17821">MTIAARFDRYLKEHGIPFQTVQHEHSRSSLHSGTVAGIPLTSLAKGVVLEDHQGHHVMAVLPSNNKISLSKVNDELSASFHLVKERQVYELFEDCDTGAVPPIGSPYHMSTLCDETLTNLDSVYLEAGDHETLLKLDKESFKQLMSHSKCFRFSSQVFH</sequence>
<comment type="caution">
    <text evidence="2">The sequence shown here is derived from an EMBL/GenBank/DDBJ whole genome shotgun (WGS) entry which is preliminary data.</text>
</comment>
<dbReference type="Pfam" id="PF04073">
    <property type="entry name" value="tRNA_edit"/>
    <property type="match status" value="1"/>
</dbReference>
<dbReference type="RefSeq" id="WP_182109053.1">
    <property type="nucleotide sequence ID" value="NZ_JACFYF010000006.1"/>
</dbReference>
<protein>
    <submittedName>
        <fullName evidence="2">YbaK/EbsC family protein</fullName>
    </submittedName>
</protein>
<dbReference type="CDD" id="cd04332">
    <property type="entry name" value="YbaK_like"/>
    <property type="match status" value="1"/>
</dbReference>
<evidence type="ECO:0000313" key="2">
    <source>
        <dbReference type="EMBL" id="MBA5763038.1"/>
    </source>
</evidence>
<dbReference type="GO" id="GO:0002161">
    <property type="term" value="F:aminoacyl-tRNA deacylase activity"/>
    <property type="evidence" value="ECO:0007669"/>
    <property type="project" value="InterPro"/>
</dbReference>
<keyword evidence="3" id="KW-1185">Reference proteome</keyword>
<dbReference type="Gene3D" id="3.90.960.10">
    <property type="entry name" value="YbaK/aminoacyl-tRNA synthetase-associated domain"/>
    <property type="match status" value="1"/>
</dbReference>
<dbReference type="InterPro" id="IPR036754">
    <property type="entry name" value="YbaK/aa-tRNA-synt-asso_dom_sf"/>
</dbReference>
<feature type="domain" description="YbaK/aminoacyl-tRNA synthetase-associated" evidence="1">
    <location>
        <begin position="34"/>
        <end position="141"/>
    </location>
</feature>
<name>A0A7W2FRN6_9VIBR</name>
<dbReference type="SUPFAM" id="SSF55826">
    <property type="entry name" value="YbaK/ProRS associated domain"/>
    <property type="match status" value="1"/>
</dbReference>
<dbReference type="Proteomes" id="UP000571701">
    <property type="component" value="Unassembled WGS sequence"/>
</dbReference>
<dbReference type="EMBL" id="JACFYF010000006">
    <property type="protein sequence ID" value="MBA5763038.1"/>
    <property type="molecule type" value="Genomic_DNA"/>
</dbReference>
<organism evidence="2 3">
    <name type="scientific">Vibrio marinisediminis</name>
    <dbReference type="NCBI Taxonomy" id="2758441"/>
    <lineage>
        <taxon>Bacteria</taxon>
        <taxon>Pseudomonadati</taxon>
        <taxon>Pseudomonadota</taxon>
        <taxon>Gammaproteobacteria</taxon>
        <taxon>Vibrionales</taxon>
        <taxon>Vibrionaceae</taxon>
        <taxon>Vibrio</taxon>
    </lineage>
</organism>
<proteinExistence type="predicted"/>
<evidence type="ECO:0000259" key="1">
    <source>
        <dbReference type="Pfam" id="PF04073"/>
    </source>
</evidence>
<dbReference type="AlphaFoldDB" id="A0A7W2FRN6"/>
<evidence type="ECO:0000313" key="3">
    <source>
        <dbReference type="Proteomes" id="UP000571701"/>
    </source>
</evidence>
<gene>
    <name evidence="2" type="ORF">H2O73_11820</name>
</gene>